<dbReference type="EMBL" id="AVOT02001184">
    <property type="protein sequence ID" value="MBW0466000.1"/>
    <property type="molecule type" value="Genomic_DNA"/>
</dbReference>
<sequence length="185" mass="21764">MDWQRVVYDGNLQSYIHNCHKMIIKLEVVNIVIPKDLFSFSLSGKLADNSDLHQFNEDILKKPEEMLVCFQDSVFLPRKNRKTPNPSALVSATEEPYKMIYYFKNGRHNNKLTTHKKDECWVENPHIRPTRNDKKRKFKKNSTHISIAESLINTIHNVKLERSQLILYYSATLHTSIPKDRLLIN</sequence>
<dbReference type="Proteomes" id="UP000765509">
    <property type="component" value="Unassembled WGS sequence"/>
</dbReference>
<evidence type="ECO:0000313" key="1">
    <source>
        <dbReference type="EMBL" id="MBW0466000.1"/>
    </source>
</evidence>
<dbReference type="OrthoDB" id="2506005at2759"/>
<organism evidence="1 2">
    <name type="scientific">Austropuccinia psidii MF-1</name>
    <dbReference type="NCBI Taxonomy" id="1389203"/>
    <lineage>
        <taxon>Eukaryota</taxon>
        <taxon>Fungi</taxon>
        <taxon>Dikarya</taxon>
        <taxon>Basidiomycota</taxon>
        <taxon>Pucciniomycotina</taxon>
        <taxon>Pucciniomycetes</taxon>
        <taxon>Pucciniales</taxon>
        <taxon>Sphaerophragmiaceae</taxon>
        <taxon>Austropuccinia</taxon>
    </lineage>
</organism>
<gene>
    <name evidence="1" type="ORF">O181_005715</name>
</gene>
<protein>
    <submittedName>
        <fullName evidence="1">Uncharacterized protein</fullName>
    </submittedName>
</protein>
<accession>A0A9Q3GG42</accession>
<name>A0A9Q3GG42_9BASI</name>
<evidence type="ECO:0000313" key="2">
    <source>
        <dbReference type="Proteomes" id="UP000765509"/>
    </source>
</evidence>
<reference evidence="1" key="1">
    <citation type="submission" date="2021-03" db="EMBL/GenBank/DDBJ databases">
        <title>Draft genome sequence of rust myrtle Austropuccinia psidii MF-1, a brazilian biotype.</title>
        <authorList>
            <person name="Quecine M.C."/>
            <person name="Pachon D.M.R."/>
            <person name="Bonatelli M.L."/>
            <person name="Correr F.H."/>
            <person name="Franceschini L.M."/>
            <person name="Leite T.F."/>
            <person name="Margarido G.R.A."/>
            <person name="Almeida C.A."/>
            <person name="Ferrarezi J.A."/>
            <person name="Labate C.A."/>
        </authorList>
    </citation>
    <scope>NUCLEOTIDE SEQUENCE</scope>
    <source>
        <strain evidence="1">MF-1</strain>
    </source>
</reference>
<proteinExistence type="predicted"/>
<comment type="caution">
    <text evidence="1">The sequence shown here is derived from an EMBL/GenBank/DDBJ whole genome shotgun (WGS) entry which is preliminary data.</text>
</comment>
<dbReference type="AlphaFoldDB" id="A0A9Q3GG42"/>
<keyword evidence="2" id="KW-1185">Reference proteome</keyword>